<evidence type="ECO:0000313" key="2">
    <source>
        <dbReference type="Proteomes" id="UP000014137"/>
    </source>
</evidence>
<dbReference type="PATRIC" id="fig|1238180.3.peg.3201"/>
<reference evidence="1 2" key="1">
    <citation type="submission" date="2012-10" db="EMBL/GenBank/DDBJ databases">
        <title>Genome assembly of Amycolatopsis azurea DSM 43854.</title>
        <authorList>
            <person name="Khatri I."/>
            <person name="Kaur I."/>
            <person name="Subramanian S."/>
            <person name="Mayilraj S."/>
        </authorList>
    </citation>
    <scope>NUCLEOTIDE SEQUENCE [LARGE SCALE GENOMIC DNA]</scope>
    <source>
        <strain evidence="1 2">DSM 43854</strain>
    </source>
</reference>
<evidence type="ECO:0000313" key="1">
    <source>
        <dbReference type="EMBL" id="EMD27094.1"/>
    </source>
</evidence>
<dbReference type="Proteomes" id="UP000014137">
    <property type="component" value="Unassembled WGS sequence"/>
</dbReference>
<protein>
    <submittedName>
        <fullName evidence="1">Uncharacterized protein</fullName>
    </submittedName>
</protein>
<organism evidence="1 2">
    <name type="scientific">Amycolatopsis azurea DSM 43854</name>
    <dbReference type="NCBI Taxonomy" id="1238180"/>
    <lineage>
        <taxon>Bacteria</taxon>
        <taxon>Bacillati</taxon>
        <taxon>Actinomycetota</taxon>
        <taxon>Actinomycetes</taxon>
        <taxon>Pseudonocardiales</taxon>
        <taxon>Pseudonocardiaceae</taxon>
        <taxon>Amycolatopsis</taxon>
    </lineage>
</organism>
<proteinExistence type="predicted"/>
<sequence length="41" mass="5156">MATRFLRRRRFRRGKRSRLCRAYGPNQRNRDRMYLASLRVN</sequence>
<dbReference type="EMBL" id="ANMG01000025">
    <property type="protein sequence ID" value="EMD27094.1"/>
    <property type="molecule type" value="Genomic_DNA"/>
</dbReference>
<dbReference type="AlphaFoldDB" id="M2NWX6"/>
<gene>
    <name evidence="1" type="ORF">C791_2602</name>
</gene>
<comment type="caution">
    <text evidence="1">The sequence shown here is derived from an EMBL/GenBank/DDBJ whole genome shotgun (WGS) entry which is preliminary data.</text>
</comment>
<name>M2NWX6_9PSEU</name>
<accession>M2NWX6</accession>